<proteinExistence type="predicted"/>
<dbReference type="GO" id="GO:0005886">
    <property type="term" value="C:plasma membrane"/>
    <property type="evidence" value="ECO:0007669"/>
    <property type="project" value="TreeGrafter"/>
</dbReference>
<keyword evidence="3" id="KW-1185">Reference proteome</keyword>
<dbReference type="CDD" id="cd06259">
    <property type="entry name" value="YdcF-like"/>
    <property type="match status" value="1"/>
</dbReference>
<dbReference type="Pfam" id="PF02698">
    <property type="entry name" value="DUF218"/>
    <property type="match status" value="1"/>
</dbReference>
<dbReference type="AlphaFoldDB" id="A0A2M8WQU4"/>
<dbReference type="PANTHER" id="PTHR30336">
    <property type="entry name" value="INNER MEMBRANE PROTEIN, PROBABLE PERMEASE"/>
    <property type="match status" value="1"/>
</dbReference>
<accession>A0A2M8WQU4</accession>
<evidence type="ECO:0000259" key="1">
    <source>
        <dbReference type="Pfam" id="PF02698"/>
    </source>
</evidence>
<evidence type="ECO:0000313" key="3">
    <source>
        <dbReference type="Proteomes" id="UP000231586"/>
    </source>
</evidence>
<reference evidence="2 3" key="1">
    <citation type="submission" date="2017-11" db="EMBL/GenBank/DDBJ databases">
        <title>Genomic Encyclopedia of Archaeal and Bacterial Type Strains, Phase II (KMG-II): From Individual Species to Whole Genera.</title>
        <authorList>
            <person name="Goeker M."/>
        </authorList>
    </citation>
    <scope>NUCLEOTIDE SEQUENCE [LARGE SCALE GENOMIC DNA]</scope>
    <source>
        <strain evidence="2 3">DSM 22413</strain>
    </source>
</reference>
<protein>
    <submittedName>
        <fullName evidence="2">Vancomycin permeability regulator SanA</fullName>
    </submittedName>
</protein>
<dbReference type="PANTHER" id="PTHR30336:SF6">
    <property type="entry name" value="INTEGRAL MEMBRANE PROTEIN"/>
    <property type="match status" value="1"/>
</dbReference>
<organism evidence="2 3">
    <name type="scientific">Luteimicrobium subarcticum</name>
    <dbReference type="NCBI Taxonomy" id="620910"/>
    <lineage>
        <taxon>Bacteria</taxon>
        <taxon>Bacillati</taxon>
        <taxon>Actinomycetota</taxon>
        <taxon>Actinomycetes</taxon>
        <taxon>Micrococcales</taxon>
        <taxon>Luteimicrobium</taxon>
    </lineage>
</organism>
<dbReference type="Proteomes" id="UP000231586">
    <property type="component" value="Unassembled WGS sequence"/>
</dbReference>
<gene>
    <name evidence="2" type="ORF">CLV34_1874</name>
</gene>
<sequence>MSTRPRWYRRRPILAVTAAAGVVALVTVAGTYAVVQLSERSRVVSVADAPHAEVALVLGAGLTAEGTPTLYLERRLEAARQLWERGAVDVVLVSGDNSRTSHDEPTAMRDWLVDHGVPSRVVVRDYAGFDTQDSCMRAREVFGVTSAVVVTQDYHLPRALYACDHAGLDVHGVAVSSSLDDRRTIVYRLREVPASLKGAWDALVHAPPTYGGHETSVEDVVARAG</sequence>
<dbReference type="Gene3D" id="3.40.50.2300">
    <property type="match status" value="1"/>
</dbReference>
<comment type="caution">
    <text evidence="2">The sequence shown here is derived from an EMBL/GenBank/DDBJ whole genome shotgun (WGS) entry which is preliminary data.</text>
</comment>
<name>A0A2M8WQU4_9MICO</name>
<dbReference type="InterPro" id="IPR051599">
    <property type="entry name" value="Cell_Envelope_Assoc"/>
</dbReference>
<feature type="domain" description="DUF218" evidence="1">
    <location>
        <begin position="54"/>
        <end position="175"/>
    </location>
</feature>
<dbReference type="OrthoDB" id="9782395at2"/>
<dbReference type="InterPro" id="IPR003848">
    <property type="entry name" value="DUF218"/>
</dbReference>
<dbReference type="RefSeq" id="WP_157803777.1">
    <property type="nucleotide sequence ID" value="NZ_PGTZ01000008.1"/>
</dbReference>
<evidence type="ECO:0000313" key="2">
    <source>
        <dbReference type="EMBL" id="PJI93305.1"/>
    </source>
</evidence>
<dbReference type="EMBL" id="PGTZ01000008">
    <property type="protein sequence ID" value="PJI93305.1"/>
    <property type="molecule type" value="Genomic_DNA"/>
</dbReference>